<feature type="domain" description="N-acetyltransferase" evidence="5">
    <location>
        <begin position="26"/>
        <end position="163"/>
    </location>
</feature>
<gene>
    <name evidence="4 6" type="primary">mshD</name>
    <name evidence="6" type="ORF">GCM10023203_57780</name>
</gene>
<feature type="binding site" evidence="4">
    <location>
        <position position="56"/>
    </location>
    <ligand>
        <name>1D-myo-inositol 2-(L-cysteinylamino)-2-deoxy-alpha-D-glucopyranoside</name>
        <dbReference type="ChEBI" id="CHEBI:58887"/>
    </ligand>
</feature>
<dbReference type="PANTHER" id="PTHR43617">
    <property type="entry name" value="L-AMINO ACID N-ACETYLTRANSFERASE"/>
    <property type="match status" value="1"/>
</dbReference>
<proteinExistence type="inferred from homology"/>
<comment type="subunit">
    <text evidence="4">Monomer.</text>
</comment>
<dbReference type="Pfam" id="PF00583">
    <property type="entry name" value="Acetyltransf_1"/>
    <property type="match status" value="2"/>
</dbReference>
<dbReference type="PROSITE" id="PS51186">
    <property type="entry name" value="GNAT"/>
    <property type="match status" value="2"/>
</dbReference>
<dbReference type="SUPFAM" id="SSF55729">
    <property type="entry name" value="Acyl-CoA N-acyltransferases (Nat)"/>
    <property type="match status" value="1"/>
</dbReference>
<keyword evidence="2 4" id="KW-0677">Repeat</keyword>
<evidence type="ECO:0000256" key="1">
    <source>
        <dbReference type="ARBA" id="ARBA00022679"/>
    </source>
</evidence>
<keyword evidence="1 4" id="KW-0808">Transferase</keyword>
<comment type="function">
    <text evidence="4">Catalyzes the transfer of acetyl from acetyl-CoA to desacetylmycothiol (Cys-GlcN-Ins) to form mycothiol.</text>
</comment>
<feature type="binding site" evidence="4">
    <location>
        <position position="247"/>
    </location>
    <ligand>
        <name>1D-myo-inositol 2-(L-cysteinylamino)-2-deoxy-alpha-D-glucopyranoside</name>
        <dbReference type="ChEBI" id="CHEBI:58887"/>
    </ligand>
</feature>
<dbReference type="InterPro" id="IPR000182">
    <property type="entry name" value="GNAT_dom"/>
</dbReference>
<evidence type="ECO:0000313" key="6">
    <source>
        <dbReference type="EMBL" id="GAA4895850.1"/>
    </source>
</evidence>
<feature type="domain" description="N-acetyltransferase" evidence="5">
    <location>
        <begin position="179"/>
        <end position="327"/>
    </location>
</feature>
<feature type="binding site" evidence="4">
    <location>
        <begin position="103"/>
        <end position="105"/>
    </location>
    <ligand>
        <name>acetyl-CoA</name>
        <dbReference type="ChEBI" id="CHEBI:57288"/>
        <label>1</label>
    </ligand>
</feature>
<sequence length="327" mass="34584">MSVPERARTTTGGPATVGGVLTSRWITGATSAADADAVRALVGAVATADGVDAYAEPARRDIAALGSGGGRPGTRHLLVHDEDSLVGHALLDTEHPDDPVAELAVVPARRREGVGAVLVDAVVEAAPQARFWAHGDHPGAAHLAERVGRRRVRELWRMRRPAPGHEAPPLPELVAPDGTVIRPLRVGRDEDAVVAVNNRAFSWHPEQGGWTTADVAEIEAESWFDAAGVLLAWDTATEELLGFHFTKVHAVSATVAEPLGEVYVVGVDPSAQGRGLGKALTLAGLHHLTDRGLRTTILYVEGDNAAAIATYRALGFERDAVDVSYQR</sequence>
<dbReference type="NCBIfam" id="TIGR03448">
    <property type="entry name" value="mycothiol_MshD"/>
    <property type="match status" value="1"/>
</dbReference>
<dbReference type="Gene3D" id="3.40.630.30">
    <property type="match status" value="1"/>
</dbReference>
<dbReference type="HAMAP" id="MF_01698">
    <property type="entry name" value="MshD"/>
    <property type="match status" value="1"/>
</dbReference>
<feature type="binding site" evidence="4">
    <location>
        <position position="299"/>
    </location>
    <ligand>
        <name>1D-myo-inositol 2-(L-cysteinylamino)-2-deoxy-alpha-D-glucopyranoside</name>
        <dbReference type="ChEBI" id="CHEBI:58887"/>
    </ligand>
</feature>
<organism evidence="6 7">
    <name type="scientific">Actinomycetospora straminea</name>
    <dbReference type="NCBI Taxonomy" id="663607"/>
    <lineage>
        <taxon>Bacteria</taxon>
        <taxon>Bacillati</taxon>
        <taxon>Actinomycetota</taxon>
        <taxon>Actinomycetes</taxon>
        <taxon>Pseudonocardiales</taxon>
        <taxon>Pseudonocardiaceae</taxon>
        <taxon>Actinomycetospora</taxon>
    </lineage>
</organism>
<dbReference type="InterPro" id="IPR050276">
    <property type="entry name" value="MshD_Acetyltransferase"/>
</dbReference>
<comment type="catalytic activity">
    <reaction evidence="4">
        <text>1D-myo-inositol 2-(L-cysteinylamino)-2-deoxy-alpha-D-glucopyranoside + acetyl-CoA = mycothiol + CoA + H(+)</text>
        <dbReference type="Rhea" id="RHEA:26172"/>
        <dbReference type="ChEBI" id="CHEBI:15378"/>
        <dbReference type="ChEBI" id="CHEBI:16768"/>
        <dbReference type="ChEBI" id="CHEBI:57287"/>
        <dbReference type="ChEBI" id="CHEBI:57288"/>
        <dbReference type="ChEBI" id="CHEBI:58887"/>
        <dbReference type="EC" id="2.3.1.189"/>
    </reaction>
</comment>
<evidence type="ECO:0000259" key="5">
    <source>
        <dbReference type="PROSITE" id="PS51186"/>
    </source>
</evidence>
<dbReference type="CDD" id="cd04301">
    <property type="entry name" value="NAT_SF"/>
    <property type="match status" value="2"/>
</dbReference>
<evidence type="ECO:0000256" key="2">
    <source>
        <dbReference type="ARBA" id="ARBA00022737"/>
    </source>
</evidence>
<comment type="caution">
    <text evidence="4">Lacks conserved residue(s) required for the propagation of feature annotation.</text>
</comment>
<dbReference type="EMBL" id="BAABHQ010000028">
    <property type="protein sequence ID" value="GAA4895850.1"/>
    <property type="molecule type" value="Genomic_DNA"/>
</dbReference>
<comment type="similarity">
    <text evidence="4">Belongs to the acetyltransferase family. MshD subfamily.</text>
</comment>
<feature type="binding site" evidence="4">
    <location>
        <position position="206"/>
    </location>
    <ligand>
        <name>1D-myo-inositol 2-(L-cysteinylamino)-2-deoxy-alpha-D-glucopyranoside</name>
        <dbReference type="ChEBI" id="CHEBI:58887"/>
    </ligand>
</feature>
<reference evidence="7" key="1">
    <citation type="journal article" date="2019" name="Int. J. Syst. Evol. Microbiol.">
        <title>The Global Catalogue of Microorganisms (GCM) 10K type strain sequencing project: providing services to taxonomists for standard genome sequencing and annotation.</title>
        <authorList>
            <consortium name="The Broad Institute Genomics Platform"/>
            <consortium name="The Broad Institute Genome Sequencing Center for Infectious Disease"/>
            <person name="Wu L."/>
            <person name="Ma J."/>
        </authorList>
    </citation>
    <scope>NUCLEOTIDE SEQUENCE [LARGE SCALE GENOMIC DNA]</scope>
    <source>
        <strain evidence="7">JCM 17983</strain>
    </source>
</reference>
<keyword evidence="7" id="KW-1185">Reference proteome</keyword>
<feature type="binding site" evidence="4">
    <location>
        <position position="261"/>
    </location>
    <ligand>
        <name>1D-myo-inositol 2-(L-cysteinylamino)-2-deoxy-alpha-D-glucopyranoside</name>
        <dbReference type="ChEBI" id="CHEBI:58887"/>
    </ligand>
</feature>
<dbReference type="PIRSF" id="PIRSF021524">
    <property type="entry name" value="MSH_acetyltransferase"/>
    <property type="match status" value="1"/>
</dbReference>
<comment type="caution">
    <text evidence="6">The sequence shown here is derived from an EMBL/GenBank/DDBJ whole genome shotgun (WGS) entry which is preliminary data.</text>
</comment>
<feature type="binding site" evidence="4">
    <location>
        <begin position="272"/>
        <end position="278"/>
    </location>
    <ligand>
        <name>acetyl-CoA</name>
        <dbReference type="ChEBI" id="CHEBI:57288"/>
        <label>2</label>
    </ligand>
</feature>
<accession>A0ABP9FAV2</accession>
<evidence type="ECO:0000256" key="3">
    <source>
        <dbReference type="ARBA" id="ARBA00023315"/>
    </source>
</evidence>
<keyword evidence="3 4" id="KW-0012">Acyltransferase</keyword>
<protein>
    <recommendedName>
        <fullName evidence="4">Mycothiol acetyltransferase</fullName>
        <shortName evidence="4">MSH acetyltransferase</shortName>
        <ecNumber evidence="4">2.3.1.189</ecNumber>
    </recommendedName>
    <alternativeName>
        <fullName evidence="4">Mycothiol synthase</fullName>
    </alternativeName>
</protein>
<dbReference type="EC" id="2.3.1.189" evidence="4"/>
<feature type="binding site" evidence="4">
    <location>
        <begin position="265"/>
        <end position="267"/>
    </location>
    <ligand>
        <name>acetyl-CoA</name>
        <dbReference type="ChEBI" id="CHEBI:57288"/>
        <label>2</label>
    </ligand>
</feature>
<dbReference type="Proteomes" id="UP001500457">
    <property type="component" value="Unassembled WGS sequence"/>
</dbReference>
<dbReference type="PANTHER" id="PTHR43617:SF31">
    <property type="entry name" value="MYCOTHIOL ACETYLTRANSFERASE"/>
    <property type="match status" value="1"/>
</dbReference>
<name>A0ABP9FAV2_9PSEU</name>
<evidence type="ECO:0000313" key="7">
    <source>
        <dbReference type="Proteomes" id="UP001500457"/>
    </source>
</evidence>
<dbReference type="InterPro" id="IPR016181">
    <property type="entry name" value="Acyl_CoA_acyltransferase"/>
</dbReference>
<evidence type="ECO:0000256" key="4">
    <source>
        <dbReference type="HAMAP-Rule" id="MF_01698"/>
    </source>
</evidence>
<dbReference type="InterPro" id="IPR017813">
    <property type="entry name" value="Mycothiol_AcTrfase"/>
</dbReference>